<dbReference type="InterPro" id="IPR020846">
    <property type="entry name" value="MFS_dom"/>
</dbReference>
<keyword evidence="3 5" id="KW-1133">Transmembrane helix</keyword>
<evidence type="ECO:0000313" key="8">
    <source>
        <dbReference type="Proteomes" id="UP000317046"/>
    </source>
</evidence>
<reference evidence="7" key="1">
    <citation type="submission" date="2019-06" db="EMBL/GenBank/DDBJ databases">
        <title>Whole genome shotgun sequence of Cellulomonas cellasea NBRC 3753.</title>
        <authorList>
            <person name="Hosoyama A."/>
            <person name="Uohara A."/>
            <person name="Ohji S."/>
            <person name="Ichikawa N."/>
        </authorList>
    </citation>
    <scope>NUCLEOTIDE SEQUENCE [LARGE SCALE GENOMIC DNA]</scope>
    <source>
        <strain evidence="7">NBRC 3753</strain>
    </source>
</reference>
<dbReference type="InterPro" id="IPR036259">
    <property type="entry name" value="MFS_trans_sf"/>
</dbReference>
<dbReference type="PROSITE" id="PS50850">
    <property type="entry name" value="MFS"/>
    <property type="match status" value="1"/>
</dbReference>
<evidence type="ECO:0000259" key="6">
    <source>
        <dbReference type="PROSITE" id="PS50850"/>
    </source>
</evidence>
<dbReference type="GO" id="GO:0046943">
    <property type="term" value="F:carboxylic acid transmembrane transporter activity"/>
    <property type="evidence" value="ECO:0007669"/>
    <property type="project" value="TreeGrafter"/>
</dbReference>
<feature type="domain" description="Major facilitator superfamily (MFS) profile" evidence="6">
    <location>
        <begin position="34"/>
        <end position="471"/>
    </location>
</feature>
<dbReference type="CDD" id="cd17316">
    <property type="entry name" value="MFS_SV2_like"/>
    <property type="match status" value="1"/>
</dbReference>
<feature type="transmembrane region" description="Helical" evidence="5">
    <location>
        <begin position="128"/>
        <end position="149"/>
    </location>
</feature>
<dbReference type="PANTHER" id="PTHR23508">
    <property type="entry name" value="CARBOXYLIC ACID TRANSPORTER PROTEIN HOMOLOG"/>
    <property type="match status" value="1"/>
</dbReference>
<protein>
    <submittedName>
        <fullName evidence="7">MFS transporter</fullName>
    </submittedName>
</protein>
<keyword evidence="4 5" id="KW-0472">Membrane</keyword>
<feature type="transmembrane region" description="Helical" evidence="5">
    <location>
        <begin position="103"/>
        <end position="122"/>
    </location>
</feature>
<feature type="transmembrane region" description="Helical" evidence="5">
    <location>
        <begin position="284"/>
        <end position="308"/>
    </location>
</feature>
<dbReference type="AlphaFoldDB" id="A0A4Y3KZ01"/>
<feature type="transmembrane region" description="Helical" evidence="5">
    <location>
        <begin position="320"/>
        <end position="338"/>
    </location>
</feature>
<evidence type="ECO:0000256" key="3">
    <source>
        <dbReference type="ARBA" id="ARBA00022989"/>
    </source>
</evidence>
<feature type="transmembrane region" description="Helical" evidence="5">
    <location>
        <begin position="30"/>
        <end position="53"/>
    </location>
</feature>
<dbReference type="Proteomes" id="UP000317046">
    <property type="component" value="Unassembled WGS sequence"/>
</dbReference>
<proteinExistence type="predicted"/>
<dbReference type="RefSeq" id="WP_246056405.1">
    <property type="nucleotide sequence ID" value="NZ_BJLR01000017.1"/>
</dbReference>
<gene>
    <name evidence="7" type="ORF">CCE01nite_19970</name>
</gene>
<evidence type="ECO:0000256" key="4">
    <source>
        <dbReference type="ARBA" id="ARBA00023136"/>
    </source>
</evidence>
<accession>A0A4Y3KZ01</accession>
<comment type="subcellular location">
    <subcellularLocation>
        <location evidence="1">Cell membrane</location>
        <topology evidence="1">Multi-pass membrane protein</topology>
    </subcellularLocation>
</comment>
<feature type="transmembrane region" description="Helical" evidence="5">
    <location>
        <begin position="190"/>
        <end position="212"/>
    </location>
</feature>
<feature type="transmembrane region" description="Helical" evidence="5">
    <location>
        <begin position="380"/>
        <end position="401"/>
    </location>
</feature>
<dbReference type="SUPFAM" id="SSF103473">
    <property type="entry name" value="MFS general substrate transporter"/>
    <property type="match status" value="1"/>
</dbReference>
<dbReference type="EMBL" id="BJLR01000017">
    <property type="protein sequence ID" value="GEA88048.1"/>
    <property type="molecule type" value="Genomic_DNA"/>
</dbReference>
<evidence type="ECO:0000256" key="5">
    <source>
        <dbReference type="SAM" id="Phobius"/>
    </source>
</evidence>
<feature type="transmembrane region" description="Helical" evidence="5">
    <location>
        <begin position="73"/>
        <end position="91"/>
    </location>
</feature>
<comment type="caution">
    <text evidence="7">The sequence shown here is derived from an EMBL/GenBank/DDBJ whole genome shotgun (WGS) entry which is preliminary data.</text>
</comment>
<feature type="transmembrane region" description="Helical" evidence="5">
    <location>
        <begin position="350"/>
        <end position="374"/>
    </location>
</feature>
<evidence type="ECO:0000256" key="1">
    <source>
        <dbReference type="ARBA" id="ARBA00004651"/>
    </source>
</evidence>
<dbReference type="Pfam" id="PF00083">
    <property type="entry name" value="Sugar_tr"/>
    <property type="match status" value="1"/>
</dbReference>
<keyword evidence="2 5" id="KW-0812">Transmembrane</keyword>
<feature type="transmembrane region" description="Helical" evidence="5">
    <location>
        <begin position="447"/>
        <end position="466"/>
    </location>
</feature>
<feature type="transmembrane region" description="Helical" evidence="5">
    <location>
        <begin position="161"/>
        <end position="184"/>
    </location>
</feature>
<sequence length="502" mass="54617">MDATAQSLTEPRSVRSLIPARMDRLPWTRFHWMVVIGLGISWILDGLEIQLVANVGSILTKDESGLGISNTEVGLLASVYLIGQVVGALVFGRMTDRLGRRRLFIMTLAIYLIGSGLAGVSWDLYSFLVFRFIAGMGIGGEYTAINSAIDELIPAHYRGRVDIAVNGTYWGGALLGSLGALVLLDPDLVPIFWGWRICFFIGPILGLVIIYIRRHIPESPRWQLTHGYTEQAEATVDGIEESVRSHGVELPPVDETKAIEVVGEKSIPLTQVARVMFRQYPRRAVLGATMMITQSFLYNAIFFSYALVLNNFFDVPDERVPLYFIPFAIGNLAGPLLLGHLFDTWGRRRMILLTYGLASVVLALAAVLFSAGVLTAATQTLLWCICFFFASAGASSAYLTVSEIFPIELRGQAIAFFFCIAQAAGAVAAIVYASLVGDGTERGPLTAGYFVGAAFMLTGGLVAWFIGINAERQSLEDIAEPVTSVKRRGATRMEGPNPLAGT</sequence>
<dbReference type="Gene3D" id="1.20.1250.20">
    <property type="entry name" value="MFS general substrate transporter like domains"/>
    <property type="match status" value="1"/>
</dbReference>
<keyword evidence="8" id="KW-1185">Reference proteome</keyword>
<evidence type="ECO:0000256" key="2">
    <source>
        <dbReference type="ARBA" id="ARBA00022692"/>
    </source>
</evidence>
<name>A0A4Y3KZ01_9CELL</name>
<feature type="transmembrane region" description="Helical" evidence="5">
    <location>
        <begin position="413"/>
        <end position="435"/>
    </location>
</feature>
<dbReference type="InterPro" id="IPR005828">
    <property type="entry name" value="MFS_sugar_transport-like"/>
</dbReference>
<evidence type="ECO:0000313" key="7">
    <source>
        <dbReference type="EMBL" id="GEA88048.1"/>
    </source>
</evidence>
<dbReference type="GO" id="GO:0005886">
    <property type="term" value="C:plasma membrane"/>
    <property type="evidence" value="ECO:0007669"/>
    <property type="project" value="UniProtKB-SubCell"/>
</dbReference>
<organism evidence="7 8">
    <name type="scientific">Cellulomonas cellasea</name>
    <dbReference type="NCBI Taxonomy" id="43670"/>
    <lineage>
        <taxon>Bacteria</taxon>
        <taxon>Bacillati</taxon>
        <taxon>Actinomycetota</taxon>
        <taxon>Actinomycetes</taxon>
        <taxon>Micrococcales</taxon>
        <taxon>Cellulomonadaceae</taxon>
        <taxon>Cellulomonas</taxon>
    </lineage>
</organism>
<dbReference type="PANTHER" id="PTHR23508:SF10">
    <property type="entry name" value="CARBOXYLIC ACID TRANSPORTER PROTEIN HOMOLOG"/>
    <property type="match status" value="1"/>
</dbReference>